<sequence>MKPHAEIDQSRTDAGRKIDTWRFSLPDGKRLEVAISLHSSREEMEFTTKAEHPVFRDLALRGTDLQTLRDEVQAWVRARIEDHWGADWGHGFLVEVDYVNIFPALKRRGFPVAPRRHRAAPERVELTLRRGLEPNPP</sequence>
<evidence type="ECO:0000313" key="2">
    <source>
        <dbReference type="Proteomes" id="UP001207582"/>
    </source>
</evidence>
<reference evidence="1 2" key="1">
    <citation type="submission" date="2022-10" db="EMBL/GenBank/DDBJ databases">
        <title>Defluviimonas sp. CAU 1641 isolated from mud.</title>
        <authorList>
            <person name="Kim W."/>
        </authorList>
    </citation>
    <scope>NUCLEOTIDE SEQUENCE [LARGE SCALE GENOMIC DNA]</scope>
    <source>
        <strain evidence="1 2">CAU 1641</strain>
    </source>
</reference>
<gene>
    <name evidence="1" type="ORF">OM960_24410</name>
</gene>
<name>A0ABT3JAE3_9RHOB</name>
<comment type="caution">
    <text evidence="1">The sequence shown here is derived from an EMBL/GenBank/DDBJ whole genome shotgun (WGS) entry which is preliminary data.</text>
</comment>
<accession>A0ABT3JAE3</accession>
<dbReference type="RefSeq" id="WP_264773821.1">
    <property type="nucleotide sequence ID" value="NZ_JAPDOG010000054.1"/>
</dbReference>
<dbReference type="Proteomes" id="UP001207582">
    <property type="component" value="Unassembled WGS sequence"/>
</dbReference>
<feature type="non-terminal residue" evidence="1">
    <location>
        <position position="137"/>
    </location>
</feature>
<evidence type="ECO:0000313" key="1">
    <source>
        <dbReference type="EMBL" id="MCW3784662.1"/>
    </source>
</evidence>
<organism evidence="1 2">
    <name type="scientific">Defluviimonas salinarum</name>
    <dbReference type="NCBI Taxonomy" id="2992147"/>
    <lineage>
        <taxon>Bacteria</taxon>
        <taxon>Pseudomonadati</taxon>
        <taxon>Pseudomonadota</taxon>
        <taxon>Alphaproteobacteria</taxon>
        <taxon>Rhodobacterales</taxon>
        <taxon>Paracoccaceae</taxon>
        <taxon>Albidovulum</taxon>
    </lineage>
</organism>
<protein>
    <submittedName>
        <fullName evidence="1">Uncharacterized protein</fullName>
    </submittedName>
</protein>
<keyword evidence="2" id="KW-1185">Reference proteome</keyword>
<proteinExistence type="predicted"/>
<dbReference type="EMBL" id="JAPDOG010000054">
    <property type="protein sequence ID" value="MCW3784662.1"/>
    <property type="molecule type" value="Genomic_DNA"/>
</dbReference>